<evidence type="ECO:0000256" key="3">
    <source>
        <dbReference type="SAM" id="SignalP"/>
    </source>
</evidence>
<feature type="compositionally biased region" description="Pro residues" evidence="2">
    <location>
        <begin position="621"/>
        <end position="639"/>
    </location>
</feature>
<feature type="region of interest" description="Disordered" evidence="2">
    <location>
        <begin position="430"/>
        <end position="472"/>
    </location>
</feature>
<feature type="region of interest" description="Disordered" evidence="2">
    <location>
        <begin position="80"/>
        <end position="134"/>
    </location>
</feature>
<feature type="region of interest" description="Disordered" evidence="2">
    <location>
        <begin position="204"/>
        <end position="224"/>
    </location>
</feature>
<evidence type="ECO:0000313" key="4">
    <source>
        <dbReference type="EMBL" id="LAB67337.1"/>
    </source>
</evidence>
<accession>A0A2P2HZX7</accession>
<feature type="region of interest" description="Disordered" evidence="2">
    <location>
        <begin position="498"/>
        <end position="559"/>
    </location>
</feature>
<feature type="chain" id="PRO_5036046477" evidence="3">
    <location>
        <begin position="21"/>
        <end position="812"/>
    </location>
</feature>
<feature type="compositionally biased region" description="Basic and acidic residues" evidence="2">
    <location>
        <begin position="530"/>
        <end position="543"/>
    </location>
</feature>
<feature type="compositionally biased region" description="Pro residues" evidence="2">
    <location>
        <begin position="732"/>
        <end position="766"/>
    </location>
</feature>
<dbReference type="EMBL" id="IACT01001620">
    <property type="protein sequence ID" value="LAC20961.1"/>
    <property type="molecule type" value="mRNA"/>
</dbReference>
<evidence type="ECO:0000256" key="2">
    <source>
        <dbReference type="SAM" id="MobiDB-lite"/>
    </source>
</evidence>
<reference evidence="4" key="2">
    <citation type="journal article" date="2018" name="Biosci. Biotechnol. Biochem.">
        <title>Polysaccharide hydrolase of the hadal zone amphipods Hirondellea gigas.</title>
        <authorList>
            <person name="Kobayashi H."/>
            <person name="Nagahama T."/>
            <person name="Arai W."/>
            <person name="Sasagawa Y."/>
            <person name="Umeda M."/>
            <person name="Hayashi T."/>
            <person name="Nikaido I."/>
            <person name="Watanabe H."/>
            <person name="Oguri K."/>
            <person name="Kitazato H."/>
            <person name="Fujioka K."/>
            <person name="Kido Y."/>
            <person name="Takami H."/>
        </authorList>
    </citation>
    <scope>NUCLEOTIDE SEQUENCE</scope>
    <source>
        <tissue evidence="4">Whole body</tissue>
    </source>
</reference>
<dbReference type="EMBL" id="IACF01001647">
    <property type="protein sequence ID" value="LAB67337.1"/>
    <property type="molecule type" value="mRNA"/>
</dbReference>
<evidence type="ECO:0000313" key="5">
    <source>
        <dbReference type="EMBL" id="LAC20961.1"/>
    </source>
</evidence>
<name>A0A2P2HZX7_9CRUS</name>
<proteinExistence type="evidence at transcript level"/>
<dbReference type="AlphaFoldDB" id="A0A2P2HZX7"/>
<reference evidence="5" key="1">
    <citation type="submission" date="2017-11" db="EMBL/GenBank/DDBJ databases">
        <title>The sensing device of the deep-sea amphipod.</title>
        <authorList>
            <person name="Kobayashi H."/>
            <person name="Nagahama T."/>
            <person name="Arai W."/>
            <person name="Sasagawa Y."/>
            <person name="Umeda M."/>
            <person name="Hayashi T."/>
            <person name="Nikaido I."/>
            <person name="Watanabe H."/>
            <person name="Oguri K."/>
            <person name="Kitazato H."/>
            <person name="Fujioka K."/>
            <person name="Kido Y."/>
            <person name="Takami H."/>
        </authorList>
    </citation>
    <scope>NUCLEOTIDE SEQUENCE</scope>
    <source>
        <tissue evidence="5">Whole body</tissue>
    </source>
</reference>
<feature type="signal peptide" evidence="3">
    <location>
        <begin position="1"/>
        <end position="20"/>
    </location>
</feature>
<feature type="compositionally biased region" description="Basic residues" evidence="2">
    <location>
        <begin position="102"/>
        <end position="116"/>
    </location>
</feature>
<organism evidence="4">
    <name type="scientific">Hirondellea gigas</name>
    <dbReference type="NCBI Taxonomy" id="1518452"/>
    <lineage>
        <taxon>Eukaryota</taxon>
        <taxon>Metazoa</taxon>
        <taxon>Ecdysozoa</taxon>
        <taxon>Arthropoda</taxon>
        <taxon>Crustacea</taxon>
        <taxon>Multicrustacea</taxon>
        <taxon>Malacostraca</taxon>
        <taxon>Eumalacostraca</taxon>
        <taxon>Peracarida</taxon>
        <taxon>Amphipoda</taxon>
        <taxon>Amphilochidea</taxon>
        <taxon>Lysianassida</taxon>
        <taxon>Lysianassidira</taxon>
        <taxon>Lysianassoidea</taxon>
        <taxon>Lysianassidae</taxon>
        <taxon>Hirondellea</taxon>
    </lineage>
</organism>
<feature type="region of interest" description="Disordered" evidence="2">
    <location>
        <begin position="725"/>
        <end position="797"/>
    </location>
</feature>
<feature type="compositionally biased region" description="Low complexity" evidence="2">
    <location>
        <begin position="117"/>
        <end position="134"/>
    </location>
</feature>
<protein>
    <submittedName>
        <fullName evidence="4">Pollen-specific leucine-rich repeat extensin-like protein 3</fullName>
    </submittedName>
</protein>
<keyword evidence="3" id="KW-0732">Signal</keyword>
<sequence length="812" mass="89281">MKVSLLVLGVALLCVAAVGAQVAPRGRERLRELVQKARAGDIEAQTILASRRRKIIRNKEGGGRSTIAREQSAVQSILGGAAPSVRRPNFQTTLPTTEAPRVRSRLPLRSRQRSSRNRGGSRASQTEVTTFRPRFTQRFTTTEAPIPAPVKLSPVPISHSIFTTEETFSPPHIDLTPTNSVPSMFQSAQFGAGGRGVQAVSTISRQSAISKPAPSPTPKQLPLRPTPVQRAPIEEVAIETAAPQHVDLTPTAIVPSMFQSAQFGQERSRVQATNTITRPATRPVSRPRSRLRTVPHRAIQRGLETGRRSEIIPAQQDAEPGATPRPVQTTRRYSYFDAEGNYVFGYESDDGSFKEEIRGTDCIVNGKYGYVDPDGIRREFTYVSGNRCDHNPDANLNVDGVAAPVHDQFLHQTKETALTDVELSALAFNRRRRPVKPQERAVPQRTTSSRKRISRPRSRAEAVQQTRQEVEVAPVDLTPSNVIPSMFQPAQFRRQEIAKPAKPSQDRFPVPDFLSSKSKRPRTKPTRQPESPRRQEAPRRQEEPQQPIPSAPKAQPEQAPHIDLTPSQVIPSMFQPAQFGPGGRGVQAQETATRPPLNFNFEQEFRSVFSHFDNTGAPRPVARPAPRPTTTPRPRPTTRPPTTRAPVTNAVPSLFQPAQFGGQQAVPAMFQPAQFRQQPARPAPTQAPVSFEDNSLTLSSQSKGAQQLVFDASTGTFRTVHLQATNHFGTPGPLPTQPPRRIPTQPPRPTTRPRPRTTPAPTPPPRQHFTPQTTGRPLFGTGASAGGRNPLPPIPTSAAEFDRFFAQFPSSG</sequence>
<dbReference type="PROSITE" id="PS51155">
    <property type="entry name" value="CHIT_BIND_RR_2"/>
    <property type="match status" value="1"/>
</dbReference>
<keyword evidence="1" id="KW-0193">Cuticle</keyword>
<dbReference type="Pfam" id="PF00379">
    <property type="entry name" value="Chitin_bind_4"/>
    <property type="match status" value="1"/>
</dbReference>
<feature type="region of interest" description="Disordered" evidence="2">
    <location>
        <begin position="613"/>
        <end position="648"/>
    </location>
</feature>
<dbReference type="InterPro" id="IPR000618">
    <property type="entry name" value="Insect_cuticle"/>
</dbReference>
<evidence type="ECO:0000256" key="1">
    <source>
        <dbReference type="PROSITE-ProRule" id="PRU00497"/>
    </source>
</evidence>
<feature type="compositionally biased region" description="Basic residues" evidence="2">
    <location>
        <begin position="448"/>
        <end position="457"/>
    </location>
</feature>
<dbReference type="GO" id="GO:0042302">
    <property type="term" value="F:structural constituent of cuticle"/>
    <property type="evidence" value="ECO:0007669"/>
    <property type="project" value="UniProtKB-UniRule"/>
</dbReference>